<feature type="compositionally biased region" description="Polar residues" evidence="2">
    <location>
        <begin position="383"/>
        <end position="394"/>
    </location>
</feature>
<dbReference type="PANTHER" id="PTHR22929:SF0">
    <property type="entry name" value="TRANSCRIPTION FACTOR TFIIIB COMPONENT B'' HOMOLOG"/>
    <property type="match status" value="1"/>
</dbReference>
<proteinExistence type="predicted"/>
<feature type="domain" description="Myb-like" evidence="3">
    <location>
        <begin position="292"/>
        <end position="342"/>
    </location>
</feature>
<dbReference type="GO" id="GO:0000126">
    <property type="term" value="C:transcription factor TFIIIB complex"/>
    <property type="evidence" value="ECO:0007669"/>
    <property type="project" value="TreeGrafter"/>
</dbReference>
<evidence type="ECO:0000313" key="5">
    <source>
        <dbReference type="Proteomes" id="UP000759131"/>
    </source>
</evidence>
<feature type="region of interest" description="Disordered" evidence="2">
    <location>
        <begin position="128"/>
        <end position="240"/>
    </location>
</feature>
<dbReference type="InterPro" id="IPR009057">
    <property type="entry name" value="Homeodomain-like_sf"/>
</dbReference>
<evidence type="ECO:0000313" key="4">
    <source>
        <dbReference type="EMBL" id="CAD7638657.1"/>
    </source>
</evidence>
<dbReference type="EMBL" id="CAJPIZ010021150">
    <property type="protein sequence ID" value="CAG2117526.1"/>
    <property type="molecule type" value="Genomic_DNA"/>
</dbReference>
<feature type="compositionally biased region" description="Basic and acidic residues" evidence="2">
    <location>
        <begin position="187"/>
        <end position="205"/>
    </location>
</feature>
<protein>
    <recommendedName>
        <fullName evidence="3">Myb-like domain-containing protein</fullName>
    </recommendedName>
</protein>
<dbReference type="GO" id="GO:0001156">
    <property type="term" value="F:TFIIIC-class transcription factor complex binding"/>
    <property type="evidence" value="ECO:0007669"/>
    <property type="project" value="TreeGrafter"/>
</dbReference>
<dbReference type="Proteomes" id="UP000759131">
    <property type="component" value="Unassembled WGS sequence"/>
</dbReference>
<sequence length="394" mass="44254">MFESVMMSARRAKIQVKPKVMATRSMANKPPPEPEVKTTPADSPPKEALIGHQTKTPMETTPPKPRLTTQITAVADDEDIEIIDTIETKTESQCCDSIDGHKPVFSDDINNNTADKEVVKEATECPTHVKPQDTENMTKLVPKETKPVKEKELCRKRRLTRKANTAKGDKTSMKMKDLLLYNPPMTDEQKEMRDKDMDLTDKPAATDDTETEDKKIEDKREESTTNTTASDTSGGPRVKVGADGLLILDEESVIVKRKKSDTKEEAPVIERAGAVSAFTNYSSFRSKNRGSSKPRWTEHETIRFFSALNTIGTDFTLMADLFFRGKRSRMDLRNKFKKEEKVNKEMIDRALFSPNTFLTNCTQLDQILDSEDSSDDSDDDNTSAKQSAANVTTK</sequence>
<dbReference type="GO" id="GO:0005634">
    <property type="term" value="C:nucleus"/>
    <property type="evidence" value="ECO:0007669"/>
    <property type="project" value="UniProtKB-SubCell"/>
</dbReference>
<evidence type="ECO:0000256" key="1">
    <source>
        <dbReference type="ARBA" id="ARBA00004123"/>
    </source>
</evidence>
<comment type="subcellular location">
    <subcellularLocation>
        <location evidence="1">Nucleus</location>
    </subcellularLocation>
</comment>
<dbReference type="InterPro" id="IPR001005">
    <property type="entry name" value="SANT/Myb"/>
</dbReference>
<dbReference type="AlphaFoldDB" id="A0A7R9LBJ4"/>
<feature type="compositionally biased region" description="Basic and acidic residues" evidence="2">
    <location>
        <begin position="141"/>
        <end position="153"/>
    </location>
</feature>
<evidence type="ECO:0000256" key="2">
    <source>
        <dbReference type="SAM" id="MobiDB-lite"/>
    </source>
</evidence>
<feature type="compositionally biased region" description="Basic and acidic residues" evidence="2">
    <location>
        <begin position="212"/>
        <end position="223"/>
    </location>
</feature>
<name>A0A7R9LBJ4_9ACAR</name>
<accession>A0A7R9LBJ4</accession>
<evidence type="ECO:0000259" key="3">
    <source>
        <dbReference type="SMART" id="SM00717"/>
    </source>
</evidence>
<feature type="region of interest" description="Disordered" evidence="2">
    <location>
        <begin position="16"/>
        <end position="68"/>
    </location>
</feature>
<feature type="compositionally biased region" description="Acidic residues" evidence="2">
    <location>
        <begin position="369"/>
        <end position="381"/>
    </location>
</feature>
<dbReference type="EMBL" id="OC875725">
    <property type="protein sequence ID" value="CAD7638657.1"/>
    <property type="molecule type" value="Genomic_DNA"/>
</dbReference>
<dbReference type="SUPFAM" id="SSF46689">
    <property type="entry name" value="Homeodomain-like"/>
    <property type="match status" value="1"/>
</dbReference>
<dbReference type="PANTHER" id="PTHR22929">
    <property type="entry name" value="RNA POLYMERASE III TRANSCRIPTION INITIATION FACTOR B"/>
    <property type="match status" value="1"/>
</dbReference>
<dbReference type="InterPro" id="IPR039467">
    <property type="entry name" value="TFIIIB_B''_Myb"/>
</dbReference>
<dbReference type="CDD" id="cd00167">
    <property type="entry name" value="SANT"/>
    <property type="match status" value="1"/>
</dbReference>
<feature type="compositionally biased region" description="Polar residues" evidence="2">
    <location>
        <begin position="224"/>
        <end position="233"/>
    </location>
</feature>
<dbReference type="Pfam" id="PF15963">
    <property type="entry name" value="Myb_DNA-bind_7"/>
    <property type="match status" value="1"/>
</dbReference>
<keyword evidence="5" id="KW-1185">Reference proteome</keyword>
<dbReference type="GO" id="GO:0070898">
    <property type="term" value="P:RNA polymerase III preinitiation complex assembly"/>
    <property type="evidence" value="ECO:0007669"/>
    <property type="project" value="TreeGrafter"/>
</dbReference>
<dbReference type="SMART" id="SM00717">
    <property type="entry name" value="SANT"/>
    <property type="match status" value="1"/>
</dbReference>
<dbReference type="OrthoDB" id="272624at2759"/>
<organism evidence="4">
    <name type="scientific">Medioppia subpectinata</name>
    <dbReference type="NCBI Taxonomy" id="1979941"/>
    <lineage>
        <taxon>Eukaryota</taxon>
        <taxon>Metazoa</taxon>
        <taxon>Ecdysozoa</taxon>
        <taxon>Arthropoda</taxon>
        <taxon>Chelicerata</taxon>
        <taxon>Arachnida</taxon>
        <taxon>Acari</taxon>
        <taxon>Acariformes</taxon>
        <taxon>Sarcoptiformes</taxon>
        <taxon>Oribatida</taxon>
        <taxon>Brachypylina</taxon>
        <taxon>Oppioidea</taxon>
        <taxon>Oppiidae</taxon>
        <taxon>Medioppia</taxon>
    </lineage>
</organism>
<gene>
    <name evidence="4" type="ORF">OSB1V03_LOCUS17479</name>
</gene>
<reference evidence="4" key="1">
    <citation type="submission" date="2020-11" db="EMBL/GenBank/DDBJ databases">
        <authorList>
            <person name="Tran Van P."/>
        </authorList>
    </citation>
    <scope>NUCLEOTIDE SEQUENCE</scope>
</reference>
<feature type="region of interest" description="Disordered" evidence="2">
    <location>
        <begin position="369"/>
        <end position="394"/>
    </location>
</feature>
<feature type="compositionally biased region" description="Basic and acidic residues" evidence="2">
    <location>
        <begin position="167"/>
        <end position="177"/>
    </location>
</feature>